<feature type="compositionally biased region" description="Polar residues" evidence="2">
    <location>
        <begin position="135"/>
        <end position="153"/>
    </location>
</feature>
<name>A0ABD3R8I5_9STRA</name>
<feature type="region of interest" description="Disordered" evidence="2">
    <location>
        <begin position="341"/>
        <end position="374"/>
    </location>
</feature>
<keyword evidence="3" id="KW-1133">Transmembrane helix</keyword>
<dbReference type="SUPFAM" id="SSF82171">
    <property type="entry name" value="DPP6 N-terminal domain-like"/>
    <property type="match status" value="1"/>
</dbReference>
<evidence type="ECO:0000256" key="2">
    <source>
        <dbReference type="SAM" id="MobiDB-lite"/>
    </source>
</evidence>
<feature type="repeat" description="FG-GAP" evidence="1">
    <location>
        <begin position="612"/>
        <end position="681"/>
    </location>
</feature>
<sequence length="797" mass="83438">MDQTMTSYDNDEVDDEFLNYLSGDFPPPIRPHSPMAPSWLSTPTPAMNVVDAPFASDVVPVVDPVGPALLDMAEAYSASNGNASHRSATRDVEVGESDKDPIDVVTPPGAHDGLFPRPSAPPLELLIEDGYFDESSTPSPITAQQSIRPTPTDASPPGDAMGGCLHVGMSKNVASQDRLPHPAAAADPVSIPLPPHPSMVDGHGRASWTMLPLAEATAVMPLGEAIPMDGPVAPDHRFRKYMRMGLISLGMMVGVIISVMIMKFASDRNDDYVMTSTSSTVIMTSTSSTSTSTMSASTIITTTMSESSSVKPPWLTSFLAISASPSETPTVACSLAITASPSESPTVRPTTRSPTASLSTAAPSASPTTVNPTKAPKEFITSASIWEQHGPDIIGDAAEDLLGFSVAASADASTLVIGAPGYRDNDSKTGYVKVYRTNFDSGNRVQLGQTIYGDATGDQFGHSVDVATIGNSIVIGSPGSWEDEDRPGYVRVFTLEGDDDLGTNTWQQIGLDITGEADGDEFGYSVSILGDGNILALGARAANGNNGLFSGRVRIFRMDDSQSDWIQIGNDIVGEADGDNLGFSVSLSADGTKVAIGSPFSVDNSNGSGHVKVYQLDSAGSSWEQLGQTLHGDNAGDLSGWSVDLSPDGNTLAIGSPGSFDVGDRPGYVRVFSLMVSDDDIGTGSFEQIGLDIIGEAKGDQFGYSISLSNNGRAIAIGGNRNDGVNGVDSGHVRVYRMDDSQSDWIQIGDDIDGEAAYDLSGTSVSLSADGYRVAFGSYGNDENGADAGLVWVYVLE</sequence>
<proteinExistence type="predicted"/>
<feature type="compositionally biased region" description="Low complexity" evidence="2">
    <location>
        <begin position="341"/>
        <end position="373"/>
    </location>
</feature>
<keyword evidence="3" id="KW-0812">Transmembrane</keyword>
<gene>
    <name evidence="4" type="ORF">ACHAXA_001901</name>
</gene>
<feature type="transmembrane region" description="Helical" evidence="3">
    <location>
        <begin position="246"/>
        <end position="265"/>
    </location>
</feature>
<dbReference type="Proteomes" id="UP001530377">
    <property type="component" value="Unassembled WGS sequence"/>
</dbReference>
<evidence type="ECO:0000313" key="4">
    <source>
        <dbReference type="EMBL" id="KAL3808051.1"/>
    </source>
</evidence>
<feature type="region of interest" description="Disordered" evidence="2">
    <location>
        <begin position="81"/>
        <end position="102"/>
    </location>
</feature>
<dbReference type="InterPro" id="IPR013519">
    <property type="entry name" value="Int_alpha_beta-p"/>
</dbReference>
<protein>
    <submittedName>
        <fullName evidence="4">Uncharacterized protein</fullName>
    </submittedName>
</protein>
<organism evidence="4 5">
    <name type="scientific">Cyclostephanos tholiformis</name>
    <dbReference type="NCBI Taxonomy" id="382380"/>
    <lineage>
        <taxon>Eukaryota</taxon>
        <taxon>Sar</taxon>
        <taxon>Stramenopiles</taxon>
        <taxon>Ochrophyta</taxon>
        <taxon>Bacillariophyta</taxon>
        <taxon>Coscinodiscophyceae</taxon>
        <taxon>Thalassiosirophycidae</taxon>
        <taxon>Stephanodiscales</taxon>
        <taxon>Stephanodiscaceae</taxon>
        <taxon>Cyclostephanos</taxon>
    </lineage>
</organism>
<feature type="region of interest" description="Disordered" evidence="2">
    <location>
        <begin position="135"/>
        <end position="160"/>
    </location>
</feature>
<feature type="repeat" description="FG-GAP" evidence="1">
    <location>
        <begin position="446"/>
        <end position="502"/>
    </location>
</feature>
<dbReference type="Gene3D" id="2.130.10.130">
    <property type="entry name" value="Integrin alpha, N-terminal"/>
    <property type="match status" value="1"/>
</dbReference>
<dbReference type="PROSITE" id="PS51470">
    <property type="entry name" value="FG_GAP"/>
    <property type="match status" value="2"/>
</dbReference>
<keyword evidence="3" id="KW-0472">Membrane</keyword>
<dbReference type="EMBL" id="JALLPB020000552">
    <property type="protein sequence ID" value="KAL3808051.1"/>
    <property type="molecule type" value="Genomic_DNA"/>
</dbReference>
<dbReference type="PANTHER" id="PTHR36220">
    <property type="entry name" value="UNNAMED PRODUCT"/>
    <property type="match status" value="1"/>
</dbReference>
<reference evidence="4 5" key="1">
    <citation type="submission" date="2024-10" db="EMBL/GenBank/DDBJ databases">
        <title>Updated reference genomes for cyclostephanoid diatoms.</title>
        <authorList>
            <person name="Roberts W.R."/>
            <person name="Alverson A.J."/>
        </authorList>
    </citation>
    <scope>NUCLEOTIDE SEQUENCE [LARGE SCALE GENOMIC DNA]</scope>
    <source>
        <strain evidence="4 5">AJA228-03</strain>
    </source>
</reference>
<feature type="compositionally biased region" description="Basic and acidic residues" evidence="2">
    <location>
        <begin position="88"/>
        <end position="102"/>
    </location>
</feature>
<evidence type="ECO:0000256" key="1">
    <source>
        <dbReference type="PROSITE-ProRule" id="PRU00803"/>
    </source>
</evidence>
<evidence type="ECO:0000256" key="3">
    <source>
        <dbReference type="SAM" id="Phobius"/>
    </source>
</evidence>
<accession>A0ABD3R8I5</accession>
<dbReference type="AlphaFoldDB" id="A0ABD3R8I5"/>
<dbReference type="SMART" id="SM00191">
    <property type="entry name" value="Int_alpha"/>
    <property type="match status" value="5"/>
</dbReference>
<dbReference type="InterPro" id="IPR028994">
    <property type="entry name" value="Integrin_alpha_N"/>
</dbReference>
<keyword evidence="5" id="KW-1185">Reference proteome</keyword>
<dbReference type="PANTHER" id="PTHR36220:SF1">
    <property type="entry name" value="GAMMA TUBULIN COMPLEX COMPONENT C-TERMINAL DOMAIN-CONTAINING PROTEIN"/>
    <property type="match status" value="1"/>
</dbReference>
<evidence type="ECO:0000313" key="5">
    <source>
        <dbReference type="Proteomes" id="UP001530377"/>
    </source>
</evidence>
<comment type="caution">
    <text evidence="4">The sequence shown here is derived from an EMBL/GenBank/DDBJ whole genome shotgun (WGS) entry which is preliminary data.</text>
</comment>